<evidence type="ECO:0008006" key="4">
    <source>
        <dbReference type="Google" id="ProtNLM"/>
    </source>
</evidence>
<gene>
    <name evidence="2" type="ORF">EG328_011668</name>
</gene>
<dbReference type="AlphaFoldDB" id="A0A8H3VGE2"/>
<proteinExistence type="predicted"/>
<dbReference type="PANTHER" id="PTHR30613">
    <property type="entry name" value="UNCHARACTERIZED PROTEIN YBIU-RELATED"/>
    <property type="match status" value="1"/>
</dbReference>
<reference evidence="2 3" key="1">
    <citation type="submission" date="2018-12" db="EMBL/GenBank/DDBJ databases">
        <title>Venturia inaequalis Genome Resource.</title>
        <authorList>
            <person name="Lichtner F.J."/>
        </authorList>
    </citation>
    <scope>NUCLEOTIDE SEQUENCE [LARGE SCALE GENOMIC DNA]</scope>
    <source>
        <strain evidence="2 3">120213</strain>
    </source>
</reference>
<organism evidence="2 3">
    <name type="scientific">Venturia inaequalis</name>
    <name type="common">Apple scab fungus</name>
    <dbReference type="NCBI Taxonomy" id="5025"/>
    <lineage>
        <taxon>Eukaryota</taxon>
        <taxon>Fungi</taxon>
        <taxon>Dikarya</taxon>
        <taxon>Ascomycota</taxon>
        <taxon>Pezizomycotina</taxon>
        <taxon>Dothideomycetes</taxon>
        <taxon>Pleosporomycetidae</taxon>
        <taxon>Venturiales</taxon>
        <taxon>Venturiaceae</taxon>
        <taxon>Venturia</taxon>
    </lineage>
</organism>
<dbReference type="Proteomes" id="UP000447873">
    <property type="component" value="Unassembled WGS sequence"/>
</dbReference>
<dbReference type="PANTHER" id="PTHR30613:SF1">
    <property type="entry name" value="DUF1479 DOMAIN PROTEIN (AFU_ORTHOLOGUE AFUA_5G09280)"/>
    <property type="match status" value="1"/>
</dbReference>
<feature type="region of interest" description="Disordered" evidence="1">
    <location>
        <begin position="28"/>
        <end position="49"/>
    </location>
</feature>
<comment type="caution">
    <text evidence="2">The sequence shown here is derived from an EMBL/GenBank/DDBJ whole genome shotgun (WGS) entry which is preliminary data.</text>
</comment>
<evidence type="ECO:0000313" key="2">
    <source>
        <dbReference type="EMBL" id="KAE9988295.1"/>
    </source>
</evidence>
<sequence length="524" mass="57717">MTIKSVTMIRKLPNPLLSIKPHLLQSSISRKHLSPQSRRAATSQTQKRAGDISDAFTSLSGGKAAPLDPRFAALKKRLIAGHEDAVIKSWNRLLAHLRSEVAIVSKKGSAIIPTISYSDIQKGANPSFQKQFKERGVCVVRDVVSEQDALAYKESLRSYIAANKERTKAFPAHDPQVYELYWSEAQLKARSHPNLLETQRFLMEFWRVGRESAISTQHPVAYADRLRMRQPGDAAFSLGPHIDGGSCERWEEDGYGRGGDGNGVYGSVFKGDWEKCDLWDATARLGVVSDLYAGIGARGAFRMAQGWLSMSNVKGGEGHLLVNPILKGAMAYLLLRPFFQEKRSSASVSTDQYLNPSNWVLEPETTPILQGASPGHGQELSHILHPHLSLPTTMVHMPPVRPGDYVAWHCDTIHAVDKMHAGTTDSSVLYIPTCPLTFDNAQYLVRQRDTFLKGTPSPDFGGGEGESKHVGRLGVDDLEGVGSLRNADGLRSMGLEMWDAEAEGLTSGQRRVMNLANKELGFYV</sequence>
<feature type="compositionally biased region" description="Polar residues" evidence="1">
    <location>
        <begin position="28"/>
        <end position="47"/>
    </location>
</feature>
<protein>
    <recommendedName>
        <fullName evidence="4">DUF1479-domain-containing protein</fullName>
    </recommendedName>
</protein>
<evidence type="ECO:0000256" key="1">
    <source>
        <dbReference type="SAM" id="MobiDB-lite"/>
    </source>
</evidence>
<dbReference type="Gene3D" id="2.60.120.330">
    <property type="entry name" value="B-lactam Antibiotic, Isopenicillin N Synthase, Chain"/>
    <property type="match status" value="1"/>
</dbReference>
<dbReference type="SUPFAM" id="SSF51197">
    <property type="entry name" value="Clavaminate synthase-like"/>
    <property type="match status" value="1"/>
</dbReference>
<dbReference type="EMBL" id="WNWS01000009">
    <property type="protein sequence ID" value="KAE9988295.1"/>
    <property type="molecule type" value="Genomic_DNA"/>
</dbReference>
<dbReference type="InterPro" id="IPR010856">
    <property type="entry name" value="Gig2-like"/>
</dbReference>
<dbReference type="InterPro" id="IPR027443">
    <property type="entry name" value="IPNS-like_sf"/>
</dbReference>
<name>A0A8H3VGE2_VENIN</name>
<accession>A0A8H3VGE2</accession>
<dbReference type="Pfam" id="PF07350">
    <property type="entry name" value="Gig2-like"/>
    <property type="match status" value="1"/>
</dbReference>
<evidence type="ECO:0000313" key="3">
    <source>
        <dbReference type="Proteomes" id="UP000447873"/>
    </source>
</evidence>